<dbReference type="Gene3D" id="3.40.190.290">
    <property type="match status" value="1"/>
</dbReference>
<dbReference type="Gene3D" id="1.10.10.10">
    <property type="entry name" value="Winged helix-like DNA-binding domain superfamily/Winged helix DNA-binding domain"/>
    <property type="match status" value="1"/>
</dbReference>
<protein>
    <submittedName>
        <fullName evidence="6">LysR family transcriptional regulator</fullName>
    </submittedName>
</protein>
<dbReference type="SUPFAM" id="SSF53850">
    <property type="entry name" value="Periplasmic binding protein-like II"/>
    <property type="match status" value="1"/>
</dbReference>
<evidence type="ECO:0000256" key="2">
    <source>
        <dbReference type="ARBA" id="ARBA00023015"/>
    </source>
</evidence>
<evidence type="ECO:0000256" key="1">
    <source>
        <dbReference type="ARBA" id="ARBA00009437"/>
    </source>
</evidence>
<evidence type="ECO:0000256" key="3">
    <source>
        <dbReference type="ARBA" id="ARBA00023125"/>
    </source>
</evidence>
<name>A0ABT1N2L5_9GAMM</name>
<proteinExistence type="inferred from homology"/>
<evidence type="ECO:0000259" key="5">
    <source>
        <dbReference type="PROSITE" id="PS50931"/>
    </source>
</evidence>
<sequence length="219" mass="25075">MKTEDIKLFHKVVEFGSLTETAKWLDLPKSNISRRIKQLETDLNTKLFHRHSRHITLTAAGNKFYRSSLPIMEQLDSTISQLQSPDRELSGKLKIMISPIMMNIGKMVFDFMKLHPNVEVEIISSPYEQDLVKNDIDVAFRLAAEVTEENLVGREIGREVYGLFASPHYLSKHGEPKTLDMLSHHPLITYRFSNGQVYNKLPLDNGQYIQLKSGLNSCS</sequence>
<dbReference type="InterPro" id="IPR058163">
    <property type="entry name" value="LysR-type_TF_proteobact-type"/>
</dbReference>
<keyword evidence="2" id="KW-0805">Transcription regulation</keyword>
<dbReference type="Pfam" id="PF03466">
    <property type="entry name" value="LysR_substrate"/>
    <property type="match status" value="1"/>
</dbReference>
<dbReference type="PANTHER" id="PTHR30537:SF68">
    <property type="entry name" value="TRANSCRIPTIONAL REGULATOR-RELATED"/>
    <property type="match status" value="1"/>
</dbReference>
<gene>
    <name evidence="6" type="ORF">NHN17_13115</name>
</gene>
<dbReference type="SUPFAM" id="SSF46785">
    <property type="entry name" value="Winged helix' DNA-binding domain"/>
    <property type="match status" value="1"/>
</dbReference>
<evidence type="ECO:0000313" key="6">
    <source>
        <dbReference type="EMBL" id="MCQ1058995.1"/>
    </source>
</evidence>
<evidence type="ECO:0000313" key="7">
    <source>
        <dbReference type="Proteomes" id="UP001524460"/>
    </source>
</evidence>
<dbReference type="InterPro" id="IPR000847">
    <property type="entry name" value="LysR_HTH_N"/>
</dbReference>
<organism evidence="6 7">
    <name type="scientific">Photobacterium pectinilyticum</name>
    <dbReference type="NCBI Taxonomy" id="2906793"/>
    <lineage>
        <taxon>Bacteria</taxon>
        <taxon>Pseudomonadati</taxon>
        <taxon>Pseudomonadota</taxon>
        <taxon>Gammaproteobacteria</taxon>
        <taxon>Vibrionales</taxon>
        <taxon>Vibrionaceae</taxon>
        <taxon>Photobacterium</taxon>
    </lineage>
</organism>
<reference evidence="6 7" key="1">
    <citation type="submission" date="2022-07" db="EMBL/GenBank/DDBJ databases">
        <title>Photobacterium pectinilyticum sp. nov., a marine bacterium isolated from surface seawater of Qingdao offshore.</title>
        <authorList>
            <person name="Wang X."/>
        </authorList>
    </citation>
    <scope>NUCLEOTIDE SEQUENCE [LARGE SCALE GENOMIC DNA]</scope>
    <source>
        <strain evidence="6 7">ZSDE20</strain>
    </source>
</reference>
<keyword evidence="3" id="KW-0238">DNA-binding</keyword>
<dbReference type="Pfam" id="PF00126">
    <property type="entry name" value="HTH_1"/>
    <property type="match status" value="1"/>
</dbReference>
<comment type="similarity">
    <text evidence="1">Belongs to the LysR transcriptional regulatory family.</text>
</comment>
<keyword evidence="4" id="KW-0804">Transcription</keyword>
<feature type="domain" description="HTH lysR-type" evidence="5">
    <location>
        <begin position="1"/>
        <end position="58"/>
    </location>
</feature>
<dbReference type="RefSeq" id="WP_255043021.1">
    <property type="nucleotide sequence ID" value="NZ_JANEYT010000027.1"/>
</dbReference>
<keyword evidence="7" id="KW-1185">Reference proteome</keyword>
<dbReference type="InterPro" id="IPR036390">
    <property type="entry name" value="WH_DNA-bd_sf"/>
</dbReference>
<dbReference type="InterPro" id="IPR036388">
    <property type="entry name" value="WH-like_DNA-bd_sf"/>
</dbReference>
<comment type="caution">
    <text evidence="6">The sequence shown here is derived from an EMBL/GenBank/DDBJ whole genome shotgun (WGS) entry which is preliminary data.</text>
</comment>
<dbReference type="PANTHER" id="PTHR30537">
    <property type="entry name" value="HTH-TYPE TRANSCRIPTIONAL REGULATOR"/>
    <property type="match status" value="1"/>
</dbReference>
<dbReference type="EMBL" id="JANEYT010000027">
    <property type="protein sequence ID" value="MCQ1058995.1"/>
    <property type="molecule type" value="Genomic_DNA"/>
</dbReference>
<evidence type="ECO:0000256" key="4">
    <source>
        <dbReference type="ARBA" id="ARBA00023163"/>
    </source>
</evidence>
<dbReference type="PROSITE" id="PS50931">
    <property type="entry name" value="HTH_LYSR"/>
    <property type="match status" value="1"/>
</dbReference>
<dbReference type="Proteomes" id="UP001524460">
    <property type="component" value="Unassembled WGS sequence"/>
</dbReference>
<accession>A0ABT1N2L5</accession>
<dbReference type="InterPro" id="IPR005119">
    <property type="entry name" value="LysR_subst-bd"/>
</dbReference>